<proteinExistence type="inferred from homology"/>
<evidence type="ECO:0000256" key="2">
    <source>
        <dbReference type="ARBA" id="ARBA00022801"/>
    </source>
</evidence>
<dbReference type="EMBL" id="JAZHXI010000005">
    <property type="protein sequence ID" value="KAL2071822.1"/>
    <property type="molecule type" value="Genomic_DNA"/>
</dbReference>
<protein>
    <recommendedName>
        <fullName evidence="3">Beta-lactamase-related domain-containing protein</fullName>
    </recommendedName>
</protein>
<keyword evidence="5" id="KW-1185">Reference proteome</keyword>
<comment type="similarity">
    <text evidence="1">Belongs to the class-A beta-lactamase family.</text>
</comment>
<keyword evidence="2" id="KW-0378">Hydrolase</keyword>
<organism evidence="4 5">
    <name type="scientific">Oculimacula yallundae</name>
    <dbReference type="NCBI Taxonomy" id="86028"/>
    <lineage>
        <taxon>Eukaryota</taxon>
        <taxon>Fungi</taxon>
        <taxon>Dikarya</taxon>
        <taxon>Ascomycota</taxon>
        <taxon>Pezizomycotina</taxon>
        <taxon>Leotiomycetes</taxon>
        <taxon>Helotiales</taxon>
        <taxon>Ploettnerulaceae</taxon>
        <taxon>Oculimacula</taxon>
    </lineage>
</organism>
<evidence type="ECO:0000313" key="5">
    <source>
        <dbReference type="Proteomes" id="UP001595075"/>
    </source>
</evidence>
<sequence>MASLEQKFEEACDARDIPGVVLLASNGKGGFKYEKAFGPRNDLGEKVDLDTTFIMASCTKLMTSIAAMQCVERGLLSLDEDISRILPELKDVQIIKEAEPGKEIVYQKSQTALTLRHLLTHTSGLGYDMLDPRYHAWRASRGESPGLWAIPILSRISTPILFEPGTSWVYGTSLDWVGVAVARLNNITLEAFMEANIWTPLGIKDITFHQEAKPAVKSNLVKMTVRKGIPNQGFPIPMMPVDTGEGVEFTDETLYDDPTADEYGGAGGIGSAVEYMKILDSLLVSDGKLLRSETIDEMFKPQLSSDVAEAMQKNVDQPMYKDGLGNPPSGTRLNHGLGGMIMMENIETGRNKGTMAWSGLPNLLWSIDKEKRLNLMYASNVLPFGDYKSGEMQRLFETEMYKRFEEMSGLALGDMAALGSNFSWEFLGTKSLPEQIFSHVSVIQGIYVNGRIYKFHVVCIPHRLALQLGPFEGRVKEASGGILAYESVTIDNQQFLPVGLYERARIAPYVHVGGESLIACRTETRSLSAHVRWLGNPVDSISRDS</sequence>
<dbReference type="InterPro" id="IPR001466">
    <property type="entry name" value="Beta-lactam-related"/>
</dbReference>
<feature type="domain" description="Beta-lactamase-related" evidence="3">
    <location>
        <begin position="5"/>
        <end position="385"/>
    </location>
</feature>
<evidence type="ECO:0000313" key="4">
    <source>
        <dbReference type="EMBL" id="KAL2071822.1"/>
    </source>
</evidence>
<accession>A0ABR4CQI3</accession>
<dbReference type="Pfam" id="PF00144">
    <property type="entry name" value="Beta-lactamase"/>
    <property type="match status" value="1"/>
</dbReference>
<comment type="caution">
    <text evidence="4">The sequence shown here is derived from an EMBL/GenBank/DDBJ whole genome shotgun (WGS) entry which is preliminary data.</text>
</comment>
<evidence type="ECO:0000259" key="3">
    <source>
        <dbReference type="Pfam" id="PF00144"/>
    </source>
</evidence>
<reference evidence="4 5" key="1">
    <citation type="journal article" date="2024" name="Commun. Biol.">
        <title>Comparative genomic analysis of thermophilic fungi reveals convergent evolutionary adaptations and gene losses.</title>
        <authorList>
            <person name="Steindorff A.S."/>
            <person name="Aguilar-Pontes M.V."/>
            <person name="Robinson A.J."/>
            <person name="Andreopoulos B."/>
            <person name="LaButti K."/>
            <person name="Kuo A."/>
            <person name="Mondo S."/>
            <person name="Riley R."/>
            <person name="Otillar R."/>
            <person name="Haridas S."/>
            <person name="Lipzen A."/>
            <person name="Grimwood J."/>
            <person name="Schmutz J."/>
            <person name="Clum A."/>
            <person name="Reid I.D."/>
            <person name="Moisan M.C."/>
            <person name="Butler G."/>
            <person name="Nguyen T.T.M."/>
            <person name="Dewar K."/>
            <person name="Conant G."/>
            <person name="Drula E."/>
            <person name="Henrissat B."/>
            <person name="Hansel C."/>
            <person name="Singer S."/>
            <person name="Hutchinson M.I."/>
            <person name="de Vries R.P."/>
            <person name="Natvig D.O."/>
            <person name="Powell A.J."/>
            <person name="Tsang A."/>
            <person name="Grigoriev I.V."/>
        </authorList>
    </citation>
    <scope>NUCLEOTIDE SEQUENCE [LARGE SCALE GENOMIC DNA]</scope>
    <source>
        <strain evidence="4 5">CBS 494.80</strain>
    </source>
</reference>
<gene>
    <name evidence="4" type="ORF">VTL71DRAFT_13057</name>
</gene>
<dbReference type="PANTHER" id="PTHR43283:SF17">
    <property type="entry name" value="(LOVD), PUTATIVE (AFU_ORTHOLOGUE AFUA_5G00920)-RELATED"/>
    <property type="match status" value="1"/>
</dbReference>
<evidence type="ECO:0000256" key="1">
    <source>
        <dbReference type="ARBA" id="ARBA00009009"/>
    </source>
</evidence>
<name>A0ABR4CQI3_9HELO</name>
<dbReference type="InterPro" id="IPR050789">
    <property type="entry name" value="Diverse_Enzym_Activities"/>
</dbReference>
<dbReference type="Proteomes" id="UP001595075">
    <property type="component" value="Unassembled WGS sequence"/>
</dbReference>
<dbReference type="SUPFAM" id="SSF56601">
    <property type="entry name" value="beta-lactamase/transpeptidase-like"/>
    <property type="match status" value="1"/>
</dbReference>
<dbReference type="InterPro" id="IPR012338">
    <property type="entry name" value="Beta-lactam/transpept-like"/>
</dbReference>
<dbReference type="Gene3D" id="3.40.710.10">
    <property type="entry name" value="DD-peptidase/beta-lactamase superfamily"/>
    <property type="match status" value="1"/>
</dbReference>
<dbReference type="PANTHER" id="PTHR43283">
    <property type="entry name" value="BETA-LACTAMASE-RELATED"/>
    <property type="match status" value="1"/>
</dbReference>